<dbReference type="PANTHER" id="PTHR37423:SF2">
    <property type="entry name" value="MEMBRANE-BOUND LYTIC MUREIN TRANSGLYCOSYLASE C"/>
    <property type="match status" value="1"/>
</dbReference>
<feature type="domain" description="SPOR" evidence="5">
    <location>
        <begin position="245"/>
        <end position="322"/>
    </location>
</feature>
<dbReference type="PANTHER" id="PTHR37423">
    <property type="entry name" value="SOLUBLE LYTIC MUREIN TRANSGLYCOSYLASE-RELATED"/>
    <property type="match status" value="1"/>
</dbReference>
<feature type="domain" description="Transglycosylase SLT" evidence="4">
    <location>
        <begin position="78"/>
        <end position="176"/>
    </location>
</feature>
<evidence type="ECO:0000256" key="2">
    <source>
        <dbReference type="ARBA" id="ARBA00009387"/>
    </source>
</evidence>
<evidence type="ECO:0000259" key="5">
    <source>
        <dbReference type="Pfam" id="PF05036"/>
    </source>
</evidence>
<dbReference type="Gene3D" id="1.10.530.10">
    <property type="match status" value="1"/>
</dbReference>
<sequence>MTARHQRLLRPMALLCALAFGVTALAPGSAVAETPPAGSLVLPALPFPPSPPSFAVDPAAGIVEASAAPTAETICQVIAANALAVGMPEAFFARLIWKESRFDAAAVSPVGAQGIAQFMPYTAEERGLADPYDMRSAIRHSALYLSDLRAELGNWGLAAAAYNGGINRVKRWIANGGGPLPYETEAYVADITARPADWFREAGREIELRPLDPERNFQESCARLPIMKTRAIFASLDGEESAPMRPWGVQVAGHEQRAVAMRMFERVRASHPGLVKEAPIVLRKRTGPRRTIYAVRLGADSRGEANTLCQQLRGAGGACIVMKN</sequence>
<dbReference type="CDD" id="cd00254">
    <property type="entry name" value="LT-like"/>
    <property type="match status" value="1"/>
</dbReference>
<dbReference type="RefSeq" id="WP_163044086.1">
    <property type="nucleotide sequence ID" value="NZ_JAAAMJ010000007.1"/>
</dbReference>
<dbReference type="AlphaFoldDB" id="A0A6L9MI55"/>
<comment type="similarity">
    <text evidence="1">Belongs to the transglycosylase Slt family.</text>
</comment>
<dbReference type="Pfam" id="PF01464">
    <property type="entry name" value="SLT"/>
    <property type="match status" value="1"/>
</dbReference>
<evidence type="ECO:0000256" key="1">
    <source>
        <dbReference type="ARBA" id="ARBA00007734"/>
    </source>
</evidence>
<keyword evidence="3" id="KW-0732">Signal</keyword>
<name>A0A6L9MI55_9HYPH</name>
<keyword evidence="7" id="KW-1185">Reference proteome</keyword>
<dbReference type="EMBL" id="JAAAMJ010000007">
    <property type="protein sequence ID" value="NDV87346.1"/>
    <property type="molecule type" value="Genomic_DNA"/>
</dbReference>
<feature type="chain" id="PRO_5026690610" evidence="3">
    <location>
        <begin position="33"/>
        <end position="324"/>
    </location>
</feature>
<feature type="signal peptide" evidence="3">
    <location>
        <begin position="1"/>
        <end position="32"/>
    </location>
</feature>
<reference evidence="6 7" key="1">
    <citation type="submission" date="2020-01" db="EMBL/GenBank/DDBJ databases">
        <title>Genomes of bacteria type strains.</title>
        <authorList>
            <person name="Chen J."/>
            <person name="Zhu S."/>
            <person name="Chen J."/>
        </authorList>
    </citation>
    <scope>NUCLEOTIDE SEQUENCE [LARGE SCALE GENOMIC DNA]</scope>
    <source>
        <strain evidence="6 7">KCTC 52919</strain>
    </source>
</reference>
<dbReference type="Gene3D" id="3.30.70.1070">
    <property type="entry name" value="Sporulation related repeat"/>
    <property type="match status" value="1"/>
</dbReference>
<accession>A0A6L9MI55</accession>
<proteinExistence type="inferred from homology"/>
<evidence type="ECO:0000313" key="6">
    <source>
        <dbReference type="EMBL" id="NDV87346.1"/>
    </source>
</evidence>
<dbReference type="GO" id="GO:0042834">
    <property type="term" value="F:peptidoglycan binding"/>
    <property type="evidence" value="ECO:0007669"/>
    <property type="project" value="InterPro"/>
</dbReference>
<comment type="similarity">
    <text evidence="2">Belongs to the virb1 family.</text>
</comment>
<dbReference type="SUPFAM" id="SSF53955">
    <property type="entry name" value="Lysozyme-like"/>
    <property type="match status" value="1"/>
</dbReference>
<dbReference type="InterPro" id="IPR008258">
    <property type="entry name" value="Transglycosylase_SLT_dom_1"/>
</dbReference>
<evidence type="ECO:0000256" key="3">
    <source>
        <dbReference type="SAM" id="SignalP"/>
    </source>
</evidence>
<comment type="caution">
    <text evidence="6">The sequence shown here is derived from an EMBL/GenBank/DDBJ whole genome shotgun (WGS) entry which is preliminary data.</text>
</comment>
<dbReference type="InterPro" id="IPR007730">
    <property type="entry name" value="SPOR-like_dom"/>
</dbReference>
<evidence type="ECO:0000259" key="4">
    <source>
        <dbReference type="Pfam" id="PF01464"/>
    </source>
</evidence>
<dbReference type="InterPro" id="IPR036680">
    <property type="entry name" value="SPOR-like_sf"/>
</dbReference>
<dbReference type="Pfam" id="PF05036">
    <property type="entry name" value="SPOR"/>
    <property type="match status" value="1"/>
</dbReference>
<organism evidence="6 7">
    <name type="scientific">Aurantimonas aggregata</name>
    <dbReference type="NCBI Taxonomy" id="2047720"/>
    <lineage>
        <taxon>Bacteria</taxon>
        <taxon>Pseudomonadati</taxon>
        <taxon>Pseudomonadota</taxon>
        <taxon>Alphaproteobacteria</taxon>
        <taxon>Hyphomicrobiales</taxon>
        <taxon>Aurantimonadaceae</taxon>
        <taxon>Aurantimonas</taxon>
    </lineage>
</organism>
<dbReference type="InterPro" id="IPR023346">
    <property type="entry name" value="Lysozyme-like_dom_sf"/>
</dbReference>
<dbReference type="Proteomes" id="UP000476332">
    <property type="component" value="Unassembled WGS sequence"/>
</dbReference>
<protein>
    <submittedName>
        <fullName evidence="6">Transglycosylase SLT domain-containing protein</fullName>
    </submittedName>
</protein>
<evidence type="ECO:0000313" key="7">
    <source>
        <dbReference type="Proteomes" id="UP000476332"/>
    </source>
</evidence>
<gene>
    <name evidence="6" type="ORF">GTW51_11605</name>
</gene>